<comment type="similarity">
    <text evidence="2">Belongs to the DegT/DnrJ/EryC1 family.</text>
</comment>
<comment type="cofactor">
    <cofactor evidence="1">
        <name>pyridoxal 5'-phosphate</name>
        <dbReference type="ChEBI" id="CHEBI:597326"/>
    </cofactor>
</comment>
<evidence type="ECO:0000313" key="4">
    <source>
        <dbReference type="Proteomes" id="UP001156498"/>
    </source>
</evidence>
<sequence>MTSYETREPTAVASHELSLDEADVDAVVERMRSALTGGDLTAGPQVSEFEGALREYTGRRAAVAVANGTAALELVLRALGVGPGHEVLVQSGSFIASAAAVASVGAHVRFVDMAPDQLGPTAAQVEAALGPATAAVLVTHLGGLISGHLDDVARLCRERGLRLIEDAAQALGSLHDGRAPGSWGVAATFSFYARKVLTTGEGGAVVTDDPDLARLVRLLGDQGRSPDGVHRIFGTNARMTEFQAALGLVQFDRLDERLAARRAIAARYDAAFGPHRRPVPPQVRPNHYKYWLELPTERHRDDFAAALAEQLVELPGPLTGHALPIHRQPASADRSTPEELPETDRFASTHVCLPVYPGLTEDRVERVIAAGRRALDGVGSGNEEE</sequence>
<keyword evidence="3" id="KW-0808">Transferase</keyword>
<evidence type="ECO:0000256" key="1">
    <source>
        <dbReference type="ARBA" id="ARBA00001933"/>
    </source>
</evidence>
<dbReference type="Gene3D" id="3.40.640.10">
    <property type="entry name" value="Type I PLP-dependent aspartate aminotransferase-like (Major domain)"/>
    <property type="match status" value="1"/>
</dbReference>
<reference evidence="3 4" key="1">
    <citation type="journal article" date="2013" name="Int. J. Syst. Evol. Microbiol.">
        <title>Description of Streptomonospora sediminis sp. nov. and Streptomonospora nanhaiensis sp. nov., and reclassification of Nocardiopsis arabia Hozzein &amp; Goodfellow 2008 as Streptomonospora arabica comb. nov. and emended description of the genus Streptomonospora.</title>
        <authorList>
            <person name="Zhang D.F."/>
            <person name="Pan H.Q."/>
            <person name="He J."/>
            <person name="Zhang X.M."/>
            <person name="Zhang Y.G."/>
            <person name="Klenk H.P."/>
            <person name="Hu J.C."/>
            <person name="Li W.J."/>
        </authorList>
    </citation>
    <scope>NUCLEOTIDE SEQUENCE [LARGE SCALE GENOMIC DNA]</scope>
    <source>
        <strain evidence="3 4">12A09</strain>
    </source>
</reference>
<dbReference type="Gene3D" id="3.90.1150.10">
    <property type="entry name" value="Aspartate Aminotransferase, domain 1"/>
    <property type="match status" value="1"/>
</dbReference>
<gene>
    <name evidence="3" type="ORF">OUQ99_02700</name>
</gene>
<dbReference type="GO" id="GO:0008483">
    <property type="term" value="F:transaminase activity"/>
    <property type="evidence" value="ECO:0007669"/>
    <property type="project" value="UniProtKB-KW"/>
</dbReference>
<dbReference type="PANTHER" id="PTHR30244:SF34">
    <property type="entry name" value="DTDP-4-AMINO-4,6-DIDEOXYGALACTOSE TRANSAMINASE"/>
    <property type="match status" value="1"/>
</dbReference>
<keyword evidence="2" id="KW-0663">Pyridoxal phosphate</keyword>
<accession>A0ABY6YP60</accession>
<dbReference type="Pfam" id="PF01041">
    <property type="entry name" value="DegT_DnrJ_EryC1"/>
    <property type="match status" value="1"/>
</dbReference>
<organism evidence="3 4">
    <name type="scientific">Streptomonospora nanhaiensis</name>
    <dbReference type="NCBI Taxonomy" id="1323731"/>
    <lineage>
        <taxon>Bacteria</taxon>
        <taxon>Bacillati</taxon>
        <taxon>Actinomycetota</taxon>
        <taxon>Actinomycetes</taxon>
        <taxon>Streptosporangiales</taxon>
        <taxon>Nocardiopsidaceae</taxon>
        <taxon>Streptomonospora</taxon>
    </lineage>
</organism>
<evidence type="ECO:0000313" key="3">
    <source>
        <dbReference type="EMBL" id="WAE74053.1"/>
    </source>
</evidence>
<dbReference type="InterPro" id="IPR015422">
    <property type="entry name" value="PyrdxlP-dep_Trfase_small"/>
</dbReference>
<name>A0ABY6YP60_9ACTN</name>
<keyword evidence="3" id="KW-0032">Aminotransferase</keyword>
<dbReference type="InterPro" id="IPR015421">
    <property type="entry name" value="PyrdxlP-dep_Trfase_major"/>
</dbReference>
<dbReference type="InterPro" id="IPR000653">
    <property type="entry name" value="DegT/StrS_aminotransferase"/>
</dbReference>
<evidence type="ECO:0000256" key="2">
    <source>
        <dbReference type="RuleBase" id="RU004508"/>
    </source>
</evidence>
<dbReference type="InterPro" id="IPR015424">
    <property type="entry name" value="PyrdxlP-dep_Trfase"/>
</dbReference>
<dbReference type="EMBL" id="CP113264">
    <property type="protein sequence ID" value="WAE74053.1"/>
    <property type="molecule type" value="Genomic_DNA"/>
</dbReference>
<dbReference type="Proteomes" id="UP001156498">
    <property type="component" value="Chromosome"/>
</dbReference>
<dbReference type="SUPFAM" id="SSF53383">
    <property type="entry name" value="PLP-dependent transferases"/>
    <property type="match status" value="1"/>
</dbReference>
<keyword evidence="4" id="KW-1185">Reference proteome</keyword>
<proteinExistence type="inferred from homology"/>
<dbReference type="RefSeq" id="WP_267947831.1">
    <property type="nucleotide sequence ID" value="NZ_CP113264.1"/>
</dbReference>
<protein>
    <submittedName>
        <fullName evidence="3">DegT/DnrJ/EryC1/StrS family aminotransferase</fullName>
    </submittedName>
</protein>
<dbReference type="CDD" id="cd00616">
    <property type="entry name" value="AHBA_syn"/>
    <property type="match status" value="1"/>
</dbReference>
<dbReference type="PANTHER" id="PTHR30244">
    <property type="entry name" value="TRANSAMINASE"/>
    <property type="match status" value="1"/>
</dbReference>
<dbReference type="PIRSF" id="PIRSF000390">
    <property type="entry name" value="PLP_StrS"/>
    <property type="match status" value="1"/>
</dbReference>